<gene>
    <name evidence="1" type="ORF">L9F63_006892</name>
</gene>
<proteinExistence type="predicted"/>
<evidence type="ECO:0000313" key="2">
    <source>
        <dbReference type="Proteomes" id="UP001233999"/>
    </source>
</evidence>
<dbReference type="EMBL" id="JASPKZ010009803">
    <property type="protein sequence ID" value="KAJ9576230.1"/>
    <property type="molecule type" value="Genomic_DNA"/>
</dbReference>
<sequence length="50" mass="6049">YHLIQYNTTCHHPRAPVCFTKRYERSLLARSLMNSDKSENMRLKWLVRAI</sequence>
<keyword evidence="2" id="KW-1185">Reference proteome</keyword>
<dbReference type="Proteomes" id="UP001233999">
    <property type="component" value="Unassembled WGS sequence"/>
</dbReference>
<evidence type="ECO:0000313" key="1">
    <source>
        <dbReference type="EMBL" id="KAJ9576230.1"/>
    </source>
</evidence>
<feature type="non-terminal residue" evidence="1">
    <location>
        <position position="50"/>
    </location>
</feature>
<comment type="caution">
    <text evidence="1">The sequence shown here is derived from an EMBL/GenBank/DDBJ whole genome shotgun (WGS) entry which is preliminary data.</text>
</comment>
<reference evidence="1" key="1">
    <citation type="journal article" date="2023" name="IScience">
        <title>Live-bearing cockroach genome reveals convergent evolutionary mechanisms linked to viviparity in insects and beyond.</title>
        <authorList>
            <person name="Fouks B."/>
            <person name="Harrison M.C."/>
            <person name="Mikhailova A.A."/>
            <person name="Marchal E."/>
            <person name="English S."/>
            <person name="Carruthers M."/>
            <person name="Jennings E.C."/>
            <person name="Chiamaka E.L."/>
            <person name="Frigard R.A."/>
            <person name="Pippel M."/>
            <person name="Attardo G.M."/>
            <person name="Benoit J.B."/>
            <person name="Bornberg-Bauer E."/>
            <person name="Tobe S.S."/>
        </authorList>
    </citation>
    <scope>NUCLEOTIDE SEQUENCE</scope>
    <source>
        <strain evidence="1">Stay&amp;Tobe</strain>
    </source>
</reference>
<feature type="non-terminal residue" evidence="1">
    <location>
        <position position="1"/>
    </location>
</feature>
<reference evidence="1" key="2">
    <citation type="submission" date="2023-05" db="EMBL/GenBank/DDBJ databases">
        <authorList>
            <person name="Fouks B."/>
        </authorList>
    </citation>
    <scope>NUCLEOTIDE SEQUENCE</scope>
    <source>
        <strain evidence="1">Stay&amp;Tobe</strain>
        <tissue evidence="1">Testes</tissue>
    </source>
</reference>
<accession>A0AAD7Z8S8</accession>
<protein>
    <submittedName>
        <fullName evidence="1">Uncharacterized protein</fullName>
    </submittedName>
</protein>
<name>A0AAD7Z8S8_DIPPU</name>
<organism evidence="1 2">
    <name type="scientific">Diploptera punctata</name>
    <name type="common">Pacific beetle cockroach</name>
    <dbReference type="NCBI Taxonomy" id="6984"/>
    <lineage>
        <taxon>Eukaryota</taxon>
        <taxon>Metazoa</taxon>
        <taxon>Ecdysozoa</taxon>
        <taxon>Arthropoda</taxon>
        <taxon>Hexapoda</taxon>
        <taxon>Insecta</taxon>
        <taxon>Pterygota</taxon>
        <taxon>Neoptera</taxon>
        <taxon>Polyneoptera</taxon>
        <taxon>Dictyoptera</taxon>
        <taxon>Blattodea</taxon>
        <taxon>Blaberoidea</taxon>
        <taxon>Blaberidae</taxon>
        <taxon>Diplopterinae</taxon>
        <taxon>Diploptera</taxon>
    </lineage>
</organism>
<dbReference type="AlphaFoldDB" id="A0AAD7Z8S8"/>